<accession>A0A2V0P8L2</accession>
<evidence type="ECO:0000256" key="5">
    <source>
        <dbReference type="ARBA" id="ARBA00023242"/>
    </source>
</evidence>
<dbReference type="SUPFAM" id="SSF47113">
    <property type="entry name" value="Histone-fold"/>
    <property type="match status" value="1"/>
</dbReference>
<reference evidence="11 12" key="1">
    <citation type="journal article" date="2018" name="Sci. Rep.">
        <title>Raphidocelis subcapitata (=Pseudokirchneriella subcapitata) provides an insight into genome evolution and environmental adaptations in the Sphaeropleales.</title>
        <authorList>
            <person name="Suzuki S."/>
            <person name="Yamaguchi H."/>
            <person name="Nakajima N."/>
            <person name="Kawachi M."/>
        </authorList>
    </citation>
    <scope>NUCLEOTIDE SEQUENCE [LARGE SCALE GENOMIC DNA]</scope>
    <source>
        <strain evidence="11 12">NIES-35</strain>
    </source>
</reference>
<evidence type="ECO:0000256" key="8">
    <source>
        <dbReference type="ARBA" id="ARBA00059992"/>
    </source>
</evidence>
<feature type="domain" description="Transcription factor CBF/NF-Y/archaeal histone" evidence="10">
    <location>
        <begin position="56"/>
        <end position="118"/>
    </location>
</feature>
<evidence type="ECO:0000256" key="9">
    <source>
        <dbReference type="SAM" id="MobiDB-lite"/>
    </source>
</evidence>
<dbReference type="PANTHER" id="PTHR10252:SF8">
    <property type="entry name" value="NUCLEAR TRANSCRIPTION FACTOR Y SUBUNIT GAMMA"/>
    <property type="match status" value="1"/>
</dbReference>
<comment type="similarity">
    <text evidence="7">Belongs to the NFYC/HAP5 subunit family.</text>
</comment>
<keyword evidence="12" id="KW-1185">Reference proteome</keyword>
<dbReference type="Gene3D" id="1.10.20.10">
    <property type="entry name" value="Histone, subunit A"/>
    <property type="match status" value="1"/>
</dbReference>
<dbReference type="GO" id="GO:0000978">
    <property type="term" value="F:RNA polymerase II cis-regulatory region sequence-specific DNA binding"/>
    <property type="evidence" value="ECO:0007669"/>
    <property type="project" value="TreeGrafter"/>
</dbReference>
<dbReference type="AlphaFoldDB" id="A0A2V0P8L2"/>
<dbReference type="GO" id="GO:0005634">
    <property type="term" value="C:nucleus"/>
    <property type="evidence" value="ECO:0007669"/>
    <property type="project" value="UniProtKB-SubCell"/>
</dbReference>
<dbReference type="InterPro" id="IPR009072">
    <property type="entry name" value="Histone-fold"/>
</dbReference>
<dbReference type="FunFam" id="1.10.20.10:FF:000062">
    <property type="entry name" value="Nuclear transcription factor Y subunit C"/>
    <property type="match status" value="1"/>
</dbReference>
<proteinExistence type="inferred from homology"/>
<dbReference type="Pfam" id="PF00808">
    <property type="entry name" value="CBFD_NFYB_HMF"/>
    <property type="match status" value="1"/>
</dbReference>
<dbReference type="FunCoup" id="A0A2V0P8L2">
    <property type="interactions" value="1074"/>
</dbReference>
<keyword evidence="5" id="KW-0539">Nucleus</keyword>
<evidence type="ECO:0000256" key="6">
    <source>
        <dbReference type="ARBA" id="ARBA00025911"/>
    </source>
</evidence>
<keyword evidence="4" id="KW-0804">Transcription</keyword>
<evidence type="ECO:0000313" key="11">
    <source>
        <dbReference type="EMBL" id="GBF96186.1"/>
    </source>
</evidence>
<dbReference type="GO" id="GO:0000981">
    <property type="term" value="F:DNA-binding transcription factor activity, RNA polymerase II-specific"/>
    <property type="evidence" value="ECO:0007669"/>
    <property type="project" value="TreeGrafter"/>
</dbReference>
<dbReference type="Proteomes" id="UP000247498">
    <property type="component" value="Unassembled WGS sequence"/>
</dbReference>
<comment type="caution">
    <text evidence="11">The sequence shown here is derived from an EMBL/GenBank/DDBJ whole genome shotgun (WGS) entry which is preliminary data.</text>
</comment>
<evidence type="ECO:0000256" key="4">
    <source>
        <dbReference type="ARBA" id="ARBA00023163"/>
    </source>
</evidence>
<comment type="subcellular location">
    <subcellularLocation>
        <location evidence="1">Nucleus</location>
    </subcellularLocation>
</comment>
<comment type="function">
    <text evidence="8">Stimulates the transcription of various genes by recognizing and binding to a CCAAT motif in promoters.</text>
</comment>
<evidence type="ECO:0000256" key="3">
    <source>
        <dbReference type="ARBA" id="ARBA00023125"/>
    </source>
</evidence>
<keyword evidence="2" id="KW-0805">Transcription regulation</keyword>
<sequence length="190" mass="19875">MRRGRASASGSDDDEEPGPRGRAGGAAERLAALWRDVAEDVEGVSTADLSEFKNHQLPLARIKKIMKSDEDVRMISAEAPCLFAKACELFILQLSLKAWLHAAAAKRRTLQRSDVAAVIHGTHTLDFLQDIVPLDGAPAPPPADPAAASGSAPHQPAGGYGGAFALPGGAVAVPLDPAAAAMFARQQRPQ</sequence>
<evidence type="ECO:0000256" key="1">
    <source>
        <dbReference type="ARBA" id="ARBA00004123"/>
    </source>
</evidence>
<dbReference type="EMBL" id="BDRX01000076">
    <property type="protein sequence ID" value="GBF96186.1"/>
    <property type="molecule type" value="Genomic_DNA"/>
</dbReference>
<dbReference type="InterPro" id="IPR003958">
    <property type="entry name" value="CBFA_NFYB_domain"/>
</dbReference>
<evidence type="ECO:0000256" key="2">
    <source>
        <dbReference type="ARBA" id="ARBA00023015"/>
    </source>
</evidence>
<dbReference type="GO" id="GO:0046982">
    <property type="term" value="F:protein heterodimerization activity"/>
    <property type="evidence" value="ECO:0007669"/>
    <property type="project" value="InterPro"/>
</dbReference>
<evidence type="ECO:0000259" key="10">
    <source>
        <dbReference type="Pfam" id="PF00808"/>
    </source>
</evidence>
<protein>
    <submittedName>
        <fullName evidence="11">Nuclear transcription factor Y subunit C</fullName>
    </submittedName>
</protein>
<dbReference type="InterPro" id="IPR050568">
    <property type="entry name" value="Transcr_DNA_Rep_Reg"/>
</dbReference>
<organism evidence="11 12">
    <name type="scientific">Raphidocelis subcapitata</name>
    <dbReference type="NCBI Taxonomy" id="307507"/>
    <lineage>
        <taxon>Eukaryota</taxon>
        <taxon>Viridiplantae</taxon>
        <taxon>Chlorophyta</taxon>
        <taxon>core chlorophytes</taxon>
        <taxon>Chlorophyceae</taxon>
        <taxon>CS clade</taxon>
        <taxon>Sphaeropleales</taxon>
        <taxon>Selenastraceae</taxon>
        <taxon>Raphidocelis</taxon>
    </lineage>
</organism>
<dbReference type="PANTHER" id="PTHR10252">
    <property type="entry name" value="HISTONE-LIKE TRANSCRIPTION FACTOR CCAAT-RELATED"/>
    <property type="match status" value="1"/>
</dbReference>
<evidence type="ECO:0000256" key="7">
    <source>
        <dbReference type="ARBA" id="ARBA00038129"/>
    </source>
</evidence>
<gene>
    <name evidence="11" type="ORF">Rsub_08731</name>
</gene>
<keyword evidence="3" id="KW-0238">DNA-binding</keyword>
<feature type="region of interest" description="Disordered" evidence="9">
    <location>
        <begin position="1"/>
        <end position="26"/>
    </location>
</feature>
<name>A0A2V0P8L2_9CHLO</name>
<evidence type="ECO:0000313" key="12">
    <source>
        <dbReference type="Proteomes" id="UP000247498"/>
    </source>
</evidence>
<dbReference type="STRING" id="307507.A0A2V0P8L2"/>
<dbReference type="OrthoDB" id="1272441at2759"/>
<comment type="subunit">
    <text evidence="6">Heterotrimeric transcription factor composed of three components, NF-YA, NF-YB and NF-YC. NF-YB and NF-YC must interact and dimerize for NF-YA association and DNA binding.</text>
</comment>
<dbReference type="InParanoid" id="A0A2V0P8L2"/>
<feature type="region of interest" description="Disordered" evidence="9">
    <location>
        <begin position="136"/>
        <end position="155"/>
    </location>
</feature>
<dbReference type="CDD" id="cd22908">
    <property type="entry name" value="HFD_NFYC-like"/>
    <property type="match status" value="1"/>
</dbReference>